<keyword evidence="1" id="KW-0175">Coiled coil</keyword>
<protein>
    <submittedName>
        <fullName evidence="2">Mobilization protein</fullName>
    </submittedName>
</protein>
<evidence type="ECO:0000256" key="1">
    <source>
        <dbReference type="SAM" id="Coils"/>
    </source>
</evidence>
<reference evidence="2 3" key="1">
    <citation type="submission" date="2020-08" db="EMBL/GenBank/DDBJ databases">
        <title>Complete genome and description of Campylobacter massiliensis Marseille-Q3452 sp. nov.</title>
        <authorList>
            <person name="Antezack A."/>
        </authorList>
    </citation>
    <scope>NUCLEOTIDE SEQUENCE [LARGE SCALE GENOMIC DNA]</scope>
    <source>
        <strain evidence="2 3">Marseille-Q3452</strain>
    </source>
</reference>
<evidence type="ECO:0000313" key="3">
    <source>
        <dbReference type="Proteomes" id="UP000552683"/>
    </source>
</evidence>
<dbReference type="Proteomes" id="UP000552683">
    <property type="component" value="Unassembled WGS sequence"/>
</dbReference>
<name>A0A842J5L7_9BACT</name>
<feature type="coiled-coil region" evidence="1">
    <location>
        <begin position="202"/>
        <end position="297"/>
    </location>
</feature>
<sequence>MDNNAKSSFNIALTTSGSFWHNFRRGFLAKNVRAELSHLNEYTCSFEEARQKAKQMKADADAAYYARTGRRPKYDEKKIYWSAVVNARAWHSLADLEKVAEVIEDEMGYRLVYGCFHRDEGHPNDAGEWIENNHFHLEFISLDSSGISQHRKTFNPSMMSRIQTRIAAVLGMERGISKGITGRKHLPPRQYKQAIKIAEPLKQELKLTKDTLKTAKERIKQLEEQLKTANKQARADLQKDGAKREDYSALEQENKQLKNELAELKKAPANVNIDDEMAKIGKRIEELQHSRKILKEAKAGVLEFKNALGLLDKEKVTAFICQSVALTYAVREQLQNYIPILNDVERYKAEAAQAKNLRNNKIAQVFLGAASSKPDVDVDALQKENASLLKTFDVLYGQNQDLQNDLKATADAIEKKDAEIAKLRKNQEDVKTTNAFLLGQAEMLSDLVRSGQLYIEPGGRHLVESLDGIVKGDRPLTSFAGIKSGLLTYCPSLSSPKNDLEI</sequence>
<keyword evidence="3" id="KW-1185">Reference proteome</keyword>
<evidence type="ECO:0000313" key="2">
    <source>
        <dbReference type="EMBL" id="MBC2881875.1"/>
    </source>
</evidence>
<gene>
    <name evidence="2" type="ORF">H7R39_01030</name>
</gene>
<proteinExistence type="predicted"/>
<accession>A0A842J5L7</accession>
<feature type="coiled-coil region" evidence="1">
    <location>
        <begin position="399"/>
        <end position="433"/>
    </location>
</feature>
<dbReference type="AlphaFoldDB" id="A0A842J5L7"/>
<dbReference type="Gene3D" id="3.30.930.30">
    <property type="match status" value="1"/>
</dbReference>
<organism evidence="2 3">
    <name type="scientific">Campylobacter massiliensis</name>
    <dbReference type="NCBI Taxonomy" id="2762557"/>
    <lineage>
        <taxon>Bacteria</taxon>
        <taxon>Pseudomonadati</taxon>
        <taxon>Campylobacterota</taxon>
        <taxon>Epsilonproteobacteria</taxon>
        <taxon>Campylobacterales</taxon>
        <taxon>Campylobacteraceae</taxon>
        <taxon>Campylobacter</taxon>
    </lineage>
</organism>
<comment type="caution">
    <text evidence="2">The sequence shown here is derived from an EMBL/GenBank/DDBJ whole genome shotgun (WGS) entry which is preliminary data.</text>
</comment>
<dbReference type="RefSeq" id="WP_185897585.1">
    <property type="nucleotide sequence ID" value="NZ_JACLZK010000001.1"/>
</dbReference>
<dbReference type="EMBL" id="JACLZK010000001">
    <property type="protein sequence ID" value="MBC2881875.1"/>
    <property type="molecule type" value="Genomic_DNA"/>
</dbReference>